<keyword evidence="1" id="KW-1133">Transmembrane helix</keyword>
<dbReference type="PANTHER" id="PTHR40465:SF1">
    <property type="entry name" value="DUF6534 DOMAIN-CONTAINING PROTEIN"/>
    <property type="match status" value="1"/>
</dbReference>
<evidence type="ECO:0000313" key="3">
    <source>
        <dbReference type="EMBL" id="KZT01364.1"/>
    </source>
</evidence>
<protein>
    <recommendedName>
        <fullName evidence="2">DUF6534 domain-containing protein</fullName>
    </recommendedName>
</protein>
<feature type="transmembrane region" description="Helical" evidence="1">
    <location>
        <begin position="12"/>
        <end position="35"/>
    </location>
</feature>
<feature type="transmembrane region" description="Helical" evidence="1">
    <location>
        <begin position="166"/>
        <end position="185"/>
    </location>
</feature>
<dbReference type="AlphaFoldDB" id="A0A165BNG3"/>
<keyword evidence="4" id="KW-1185">Reference proteome</keyword>
<feature type="transmembrane region" description="Helical" evidence="1">
    <location>
        <begin position="123"/>
        <end position="146"/>
    </location>
</feature>
<feature type="transmembrane region" description="Helical" evidence="1">
    <location>
        <begin position="206"/>
        <end position="227"/>
    </location>
</feature>
<dbReference type="STRING" id="1314785.A0A165BNG3"/>
<evidence type="ECO:0000256" key="1">
    <source>
        <dbReference type="SAM" id="Phobius"/>
    </source>
</evidence>
<evidence type="ECO:0000313" key="4">
    <source>
        <dbReference type="Proteomes" id="UP000076871"/>
    </source>
</evidence>
<evidence type="ECO:0000259" key="2">
    <source>
        <dbReference type="Pfam" id="PF20152"/>
    </source>
</evidence>
<dbReference type="GeneID" id="63831761"/>
<accession>A0A165BNG3</accession>
<dbReference type="RefSeq" id="XP_040759104.1">
    <property type="nucleotide sequence ID" value="XM_040914734.1"/>
</dbReference>
<organism evidence="3 4">
    <name type="scientific">Laetiporus sulphureus 93-53</name>
    <dbReference type="NCBI Taxonomy" id="1314785"/>
    <lineage>
        <taxon>Eukaryota</taxon>
        <taxon>Fungi</taxon>
        <taxon>Dikarya</taxon>
        <taxon>Basidiomycota</taxon>
        <taxon>Agaricomycotina</taxon>
        <taxon>Agaricomycetes</taxon>
        <taxon>Polyporales</taxon>
        <taxon>Laetiporus</taxon>
    </lineage>
</organism>
<proteinExistence type="predicted"/>
<dbReference type="Pfam" id="PF20152">
    <property type="entry name" value="DUF6534"/>
    <property type="match status" value="1"/>
</dbReference>
<dbReference type="InParanoid" id="A0A165BNG3"/>
<reference evidence="3 4" key="1">
    <citation type="journal article" date="2016" name="Mol. Biol. Evol.">
        <title>Comparative Genomics of Early-Diverging Mushroom-Forming Fungi Provides Insights into the Origins of Lignocellulose Decay Capabilities.</title>
        <authorList>
            <person name="Nagy L.G."/>
            <person name="Riley R."/>
            <person name="Tritt A."/>
            <person name="Adam C."/>
            <person name="Daum C."/>
            <person name="Floudas D."/>
            <person name="Sun H."/>
            <person name="Yadav J.S."/>
            <person name="Pangilinan J."/>
            <person name="Larsson K.H."/>
            <person name="Matsuura K."/>
            <person name="Barry K."/>
            <person name="Labutti K."/>
            <person name="Kuo R."/>
            <person name="Ohm R.A."/>
            <person name="Bhattacharya S.S."/>
            <person name="Shirouzu T."/>
            <person name="Yoshinaga Y."/>
            <person name="Martin F.M."/>
            <person name="Grigoriev I.V."/>
            <person name="Hibbett D.S."/>
        </authorList>
    </citation>
    <scope>NUCLEOTIDE SEQUENCE [LARGE SCALE GENOMIC DNA]</scope>
    <source>
        <strain evidence="3 4">93-53</strain>
    </source>
</reference>
<feature type="transmembrane region" description="Helical" evidence="1">
    <location>
        <begin position="92"/>
        <end position="111"/>
    </location>
</feature>
<dbReference type="PANTHER" id="PTHR40465">
    <property type="entry name" value="CHROMOSOME 1, WHOLE GENOME SHOTGUN SEQUENCE"/>
    <property type="match status" value="1"/>
</dbReference>
<sequence>MTGFDIGSSLGVTYVGILFAQILYASTCAQVLYYSWYYHGDRLSLQLLVAVLWFLDTAATIVDVKIIWRYLISGHADLTGDNVLFSDTSIEYALSAIMVLIVQCFYMRTIWTLLSSKRYNVPLIGSMVTCAVISCVCGFVCVYVAIHDPGFPNVFARAEKAAVVQITTASIVDVFISATLMFKLSSAQSSSSSYMDKFIHRLKVHAINRGILTTLIQVMTLITFVTFSKDSVYWSIFHLPGSKVYVNSLLAILNARHHYVPHMTDVTSGLLLSTAQPTGDSPLDTVVTVDSEHDEFASSGSPS</sequence>
<feature type="transmembrane region" description="Helical" evidence="1">
    <location>
        <begin position="233"/>
        <end position="253"/>
    </location>
</feature>
<dbReference type="InterPro" id="IPR045339">
    <property type="entry name" value="DUF6534"/>
</dbReference>
<name>A0A165BNG3_9APHY</name>
<dbReference type="Proteomes" id="UP000076871">
    <property type="component" value="Unassembled WGS sequence"/>
</dbReference>
<feature type="transmembrane region" description="Helical" evidence="1">
    <location>
        <begin position="47"/>
        <end position="72"/>
    </location>
</feature>
<gene>
    <name evidence="3" type="ORF">LAESUDRAFT_815980</name>
</gene>
<dbReference type="OrthoDB" id="2767207at2759"/>
<keyword evidence="1" id="KW-0472">Membrane</keyword>
<dbReference type="EMBL" id="KV427666">
    <property type="protein sequence ID" value="KZT01364.1"/>
    <property type="molecule type" value="Genomic_DNA"/>
</dbReference>
<feature type="domain" description="DUF6534" evidence="2">
    <location>
        <begin position="170"/>
        <end position="258"/>
    </location>
</feature>
<keyword evidence="1" id="KW-0812">Transmembrane</keyword>